<dbReference type="EMBL" id="VYYT01000313">
    <property type="protein sequence ID" value="KAK2744186.1"/>
    <property type="molecule type" value="Genomic_DNA"/>
</dbReference>
<reference evidence="2" key="1">
    <citation type="submission" date="2023-02" db="EMBL/GenBank/DDBJ databases">
        <title>Colletotrichum kahawae CIFC_Que2 genome sequencing and assembly.</title>
        <authorList>
            <person name="Baroncelli R."/>
        </authorList>
    </citation>
    <scope>NUCLEOTIDE SEQUENCE</scope>
    <source>
        <strain evidence="2">CIFC_Que2</strain>
    </source>
</reference>
<keyword evidence="1" id="KW-0812">Transmembrane</keyword>
<proteinExistence type="predicted"/>
<keyword evidence="3" id="KW-1185">Reference proteome</keyword>
<evidence type="ECO:0000313" key="3">
    <source>
        <dbReference type="Proteomes" id="UP001281614"/>
    </source>
</evidence>
<dbReference type="Proteomes" id="UP001281614">
    <property type="component" value="Unassembled WGS sequence"/>
</dbReference>
<comment type="caution">
    <text evidence="2">The sequence shown here is derived from an EMBL/GenBank/DDBJ whole genome shotgun (WGS) entry which is preliminary data.</text>
</comment>
<feature type="transmembrane region" description="Helical" evidence="1">
    <location>
        <begin position="31"/>
        <end position="53"/>
    </location>
</feature>
<keyword evidence="1" id="KW-0472">Membrane</keyword>
<accession>A0AAD9Y8K8</accession>
<name>A0AAD9Y8K8_COLKA</name>
<protein>
    <submittedName>
        <fullName evidence="2">Uncharacterized protein</fullName>
    </submittedName>
</protein>
<keyword evidence="1" id="KW-1133">Transmembrane helix</keyword>
<dbReference type="AlphaFoldDB" id="A0AAD9Y8K8"/>
<gene>
    <name evidence="2" type="ORF">CKAH01_18353</name>
</gene>
<organism evidence="2 3">
    <name type="scientific">Colletotrichum kahawae</name>
    <name type="common">Coffee berry disease fungus</name>
    <dbReference type="NCBI Taxonomy" id="34407"/>
    <lineage>
        <taxon>Eukaryota</taxon>
        <taxon>Fungi</taxon>
        <taxon>Dikarya</taxon>
        <taxon>Ascomycota</taxon>
        <taxon>Pezizomycotina</taxon>
        <taxon>Sordariomycetes</taxon>
        <taxon>Hypocreomycetidae</taxon>
        <taxon>Glomerellales</taxon>
        <taxon>Glomerellaceae</taxon>
        <taxon>Colletotrichum</taxon>
        <taxon>Colletotrichum gloeosporioides species complex</taxon>
    </lineage>
</organism>
<sequence length="112" mass="12392">MEITFLAPDHMCVIANCPKGMTDGFYRLTSLWALGMMLFDVIVIDGHIGMYLSSRSSGKAMIVSCFALFIAIVLCVHPESWWFVCALRRKPLEREHAGTPSLAAVEGRPTVS</sequence>
<feature type="transmembrane region" description="Helical" evidence="1">
    <location>
        <begin position="60"/>
        <end position="84"/>
    </location>
</feature>
<evidence type="ECO:0000313" key="2">
    <source>
        <dbReference type="EMBL" id="KAK2744186.1"/>
    </source>
</evidence>
<evidence type="ECO:0000256" key="1">
    <source>
        <dbReference type="SAM" id="Phobius"/>
    </source>
</evidence>